<dbReference type="SUPFAM" id="SSF54277">
    <property type="entry name" value="CAD &amp; PB1 domains"/>
    <property type="match status" value="1"/>
</dbReference>
<comment type="caution">
    <text evidence="3">The sequence shown here is derived from an EMBL/GenBank/DDBJ whole genome shotgun (WGS) entry which is preliminary data.</text>
</comment>
<organism evidence="3 4">
    <name type="scientific">Mucuna pruriens</name>
    <name type="common">Velvet bean</name>
    <name type="synonym">Dolichos pruriens</name>
    <dbReference type="NCBI Taxonomy" id="157652"/>
    <lineage>
        <taxon>Eukaryota</taxon>
        <taxon>Viridiplantae</taxon>
        <taxon>Streptophyta</taxon>
        <taxon>Embryophyta</taxon>
        <taxon>Tracheophyta</taxon>
        <taxon>Spermatophyta</taxon>
        <taxon>Magnoliopsida</taxon>
        <taxon>eudicotyledons</taxon>
        <taxon>Gunneridae</taxon>
        <taxon>Pentapetalae</taxon>
        <taxon>rosids</taxon>
        <taxon>fabids</taxon>
        <taxon>Fabales</taxon>
        <taxon>Fabaceae</taxon>
        <taxon>Papilionoideae</taxon>
        <taxon>50 kb inversion clade</taxon>
        <taxon>NPAAA clade</taxon>
        <taxon>indigoferoid/millettioid clade</taxon>
        <taxon>Phaseoleae</taxon>
        <taxon>Mucuna</taxon>
    </lineage>
</organism>
<gene>
    <name evidence="3" type="ORF">CR513_19600</name>
</gene>
<accession>A0A371H4A3</accession>
<dbReference type="Proteomes" id="UP000257109">
    <property type="component" value="Unassembled WGS sequence"/>
</dbReference>
<dbReference type="SMART" id="SM00666">
    <property type="entry name" value="PB1"/>
    <property type="match status" value="1"/>
</dbReference>
<protein>
    <recommendedName>
        <fullName evidence="2">PB1 domain-containing protein</fullName>
    </recommendedName>
</protein>
<dbReference type="EMBL" id="QJKJ01003611">
    <property type="protein sequence ID" value="RDX97605.1"/>
    <property type="molecule type" value="Genomic_DNA"/>
</dbReference>
<evidence type="ECO:0000313" key="4">
    <source>
        <dbReference type="Proteomes" id="UP000257109"/>
    </source>
</evidence>
<sequence length="295" mass="32634">MGDESPKNKVKFLCSYGGKVLPRPSDGLLRYVGGETRVVSLPRDITFSDNNDDDANAELMKKVSSMVEGEMVLKYQLVPEDLDALVSVRTEEDVKHMIEEHDRPHTGMLRAFLFSPSKPGLVASEPYLLEQRYIDAVNGIIRTSPKAARGSACSSPKSSSPDHSPRFANSHANANTNANATANIIQHANVRAMQRVQSSPSLTNLNGMDHLHHLHYPHVYPSSSSPSRPPQDPQLGRMGPTGRGAYYYTNTNTNAATATRQPQRGPYAYHDDSAAYGHVPIERILRSPRRMSIWE</sequence>
<feature type="region of interest" description="Disordered" evidence="1">
    <location>
        <begin position="145"/>
        <end position="173"/>
    </location>
</feature>
<feature type="non-terminal residue" evidence="3">
    <location>
        <position position="1"/>
    </location>
</feature>
<dbReference type="InterPro" id="IPR000270">
    <property type="entry name" value="PB1_dom"/>
</dbReference>
<keyword evidence="4" id="KW-1185">Reference proteome</keyword>
<feature type="domain" description="PB1" evidence="2">
    <location>
        <begin position="24"/>
        <end position="116"/>
    </location>
</feature>
<dbReference type="Gene3D" id="3.10.20.90">
    <property type="entry name" value="Phosphatidylinositol 3-kinase Catalytic Subunit, Chain A, domain 1"/>
    <property type="match status" value="1"/>
</dbReference>
<dbReference type="Pfam" id="PF00564">
    <property type="entry name" value="PB1"/>
    <property type="match status" value="1"/>
</dbReference>
<feature type="compositionally biased region" description="Low complexity" evidence="1">
    <location>
        <begin position="217"/>
        <end position="226"/>
    </location>
</feature>
<feature type="region of interest" description="Disordered" evidence="1">
    <location>
        <begin position="215"/>
        <end position="245"/>
    </location>
</feature>
<evidence type="ECO:0000313" key="3">
    <source>
        <dbReference type="EMBL" id="RDX97605.1"/>
    </source>
</evidence>
<dbReference type="PANTHER" id="PTHR31066">
    <property type="entry name" value="OS05G0427100 PROTEIN-RELATED"/>
    <property type="match status" value="1"/>
</dbReference>
<evidence type="ECO:0000256" key="1">
    <source>
        <dbReference type="SAM" id="MobiDB-lite"/>
    </source>
</evidence>
<reference evidence="3" key="1">
    <citation type="submission" date="2018-05" db="EMBL/GenBank/DDBJ databases">
        <title>Draft genome of Mucuna pruriens seed.</title>
        <authorList>
            <person name="Nnadi N.E."/>
            <person name="Vos R."/>
            <person name="Hasami M.H."/>
            <person name="Devisetty U.K."/>
            <person name="Aguiy J.C."/>
        </authorList>
    </citation>
    <scope>NUCLEOTIDE SEQUENCE [LARGE SCALE GENOMIC DNA]</scope>
    <source>
        <strain evidence="3">JCA_2017</strain>
    </source>
</reference>
<dbReference type="OrthoDB" id="1882326at2759"/>
<dbReference type="AlphaFoldDB" id="A0A371H4A3"/>
<feature type="compositionally biased region" description="Low complexity" evidence="1">
    <location>
        <begin position="151"/>
        <end position="173"/>
    </location>
</feature>
<dbReference type="STRING" id="157652.A0A371H4A3"/>
<evidence type="ECO:0000259" key="2">
    <source>
        <dbReference type="SMART" id="SM00666"/>
    </source>
</evidence>
<dbReference type="InterPro" id="IPR053198">
    <property type="entry name" value="Gynoecium_Dev_Regulator"/>
</dbReference>
<dbReference type="CDD" id="cd06410">
    <property type="entry name" value="PB1_UP2"/>
    <property type="match status" value="1"/>
</dbReference>
<dbReference type="PANTHER" id="PTHR31066:SF47">
    <property type="entry name" value="PB1 DOMAIN-CONTAINING PROTEIN"/>
    <property type="match status" value="1"/>
</dbReference>
<name>A0A371H4A3_MUCPR</name>
<proteinExistence type="predicted"/>